<feature type="non-terminal residue" evidence="4">
    <location>
        <position position="1"/>
    </location>
</feature>
<dbReference type="GO" id="GO:0014069">
    <property type="term" value="C:postsynaptic density"/>
    <property type="evidence" value="ECO:0007669"/>
    <property type="project" value="TreeGrafter"/>
</dbReference>
<dbReference type="InterPro" id="IPR043446">
    <property type="entry name" value="Neurabin-like"/>
</dbReference>
<dbReference type="Gene3D" id="1.10.150.50">
    <property type="entry name" value="Transcription Factor, Ets-1"/>
    <property type="match status" value="1"/>
</dbReference>
<dbReference type="PANTHER" id="PTHR16154:SF6">
    <property type="entry name" value="SPINOPHILIN, ISOFORM J"/>
    <property type="match status" value="1"/>
</dbReference>
<dbReference type="AlphaFoldDB" id="A0A1B6EYD5"/>
<dbReference type="InterPro" id="IPR001660">
    <property type="entry name" value="SAM"/>
</dbReference>
<dbReference type="GO" id="GO:0015629">
    <property type="term" value="C:actin cytoskeleton"/>
    <property type="evidence" value="ECO:0007669"/>
    <property type="project" value="TreeGrafter"/>
</dbReference>
<evidence type="ECO:0000256" key="2">
    <source>
        <dbReference type="ARBA" id="ARBA00023054"/>
    </source>
</evidence>
<dbReference type="GO" id="GO:0007015">
    <property type="term" value="P:actin filament organization"/>
    <property type="evidence" value="ECO:0007669"/>
    <property type="project" value="TreeGrafter"/>
</dbReference>
<keyword evidence="1" id="KW-0597">Phosphoprotein</keyword>
<evidence type="ECO:0000259" key="3">
    <source>
        <dbReference type="PROSITE" id="PS50105"/>
    </source>
</evidence>
<dbReference type="Pfam" id="PF00536">
    <property type="entry name" value="SAM_1"/>
    <property type="match status" value="1"/>
</dbReference>
<dbReference type="GO" id="GO:0031175">
    <property type="term" value="P:neuron projection development"/>
    <property type="evidence" value="ECO:0007669"/>
    <property type="project" value="TreeGrafter"/>
</dbReference>
<accession>A0A1B6EYD5</accession>
<evidence type="ECO:0000256" key="1">
    <source>
        <dbReference type="ARBA" id="ARBA00022553"/>
    </source>
</evidence>
<dbReference type="GO" id="GO:0005737">
    <property type="term" value="C:cytoplasm"/>
    <property type="evidence" value="ECO:0007669"/>
    <property type="project" value="TreeGrafter"/>
</dbReference>
<dbReference type="SMART" id="SM00454">
    <property type="entry name" value="SAM"/>
    <property type="match status" value="1"/>
</dbReference>
<feature type="non-terminal residue" evidence="4">
    <location>
        <position position="108"/>
    </location>
</feature>
<keyword evidence="2" id="KW-0175">Coiled coil</keyword>
<dbReference type="CDD" id="cd09512">
    <property type="entry name" value="SAM_Neurabin-like"/>
    <property type="match status" value="1"/>
</dbReference>
<proteinExistence type="predicted"/>
<dbReference type="SUPFAM" id="SSF47769">
    <property type="entry name" value="SAM/Pointed domain"/>
    <property type="match status" value="1"/>
</dbReference>
<dbReference type="FunFam" id="1.10.150.50:FF:000008">
    <property type="entry name" value="Neurabin-1 isoform 1-like protein"/>
    <property type="match status" value="1"/>
</dbReference>
<sequence length="108" mass="12106">TVSPSASSLSSGSISPTVLVSSSSFESSLDQARSIYWQQSAIVDWTKEQVCQWLLALRLQQYIGPFLENHINGMTLLQLESRDLKMLGIAGDDKSRLKRKLKELRAQH</sequence>
<reference evidence="4" key="1">
    <citation type="submission" date="2015-11" db="EMBL/GenBank/DDBJ databases">
        <title>De novo transcriptome assembly of four potential Pierce s Disease insect vectors from Arizona vineyards.</title>
        <authorList>
            <person name="Tassone E.E."/>
        </authorList>
    </citation>
    <scope>NUCLEOTIDE SEQUENCE</scope>
</reference>
<dbReference type="InterPro" id="IPR013761">
    <property type="entry name" value="SAM/pointed_sf"/>
</dbReference>
<dbReference type="EMBL" id="GECZ01026918">
    <property type="protein sequence ID" value="JAS42851.1"/>
    <property type="molecule type" value="Transcribed_RNA"/>
</dbReference>
<organism evidence="4">
    <name type="scientific">Cuerna arida</name>
    <dbReference type="NCBI Taxonomy" id="1464854"/>
    <lineage>
        <taxon>Eukaryota</taxon>
        <taxon>Metazoa</taxon>
        <taxon>Ecdysozoa</taxon>
        <taxon>Arthropoda</taxon>
        <taxon>Hexapoda</taxon>
        <taxon>Insecta</taxon>
        <taxon>Pterygota</taxon>
        <taxon>Neoptera</taxon>
        <taxon>Paraneoptera</taxon>
        <taxon>Hemiptera</taxon>
        <taxon>Auchenorrhyncha</taxon>
        <taxon>Membracoidea</taxon>
        <taxon>Cicadellidae</taxon>
        <taxon>Cicadellinae</taxon>
        <taxon>Proconiini</taxon>
        <taxon>Cuerna</taxon>
    </lineage>
</organism>
<name>A0A1B6EYD5_9HEMI</name>
<dbReference type="GO" id="GO:0019722">
    <property type="term" value="P:calcium-mediated signaling"/>
    <property type="evidence" value="ECO:0007669"/>
    <property type="project" value="TreeGrafter"/>
</dbReference>
<dbReference type="PANTHER" id="PTHR16154">
    <property type="entry name" value="NEURABIN"/>
    <property type="match status" value="1"/>
</dbReference>
<dbReference type="GO" id="GO:0051015">
    <property type="term" value="F:actin filament binding"/>
    <property type="evidence" value="ECO:0007669"/>
    <property type="project" value="TreeGrafter"/>
</dbReference>
<feature type="domain" description="SAM" evidence="3">
    <location>
        <begin position="45"/>
        <end position="89"/>
    </location>
</feature>
<dbReference type="GO" id="GO:0030425">
    <property type="term" value="C:dendrite"/>
    <property type="evidence" value="ECO:0007669"/>
    <property type="project" value="TreeGrafter"/>
</dbReference>
<evidence type="ECO:0000313" key="4">
    <source>
        <dbReference type="EMBL" id="JAS42851.1"/>
    </source>
</evidence>
<gene>
    <name evidence="4" type="ORF">g.50437</name>
</gene>
<dbReference type="PROSITE" id="PS50105">
    <property type="entry name" value="SAM_DOMAIN"/>
    <property type="match status" value="1"/>
</dbReference>
<protein>
    <recommendedName>
        <fullName evidence="3">SAM domain-containing protein</fullName>
    </recommendedName>
</protein>